<dbReference type="AlphaFoldDB" id="A0A392SGX3"/>
<protein>
    <submittedName>
        <fullName evidence="2">Uncharacterized protein</fullName>
    </submittedName>
</protein>
<organism evidence="2 3">
    <name type="scientific">Trifolium medium</name>
    <dbReference type="NCBI Taxonomy" id="97028"/>
    <lineage>
        <taxon>Eukaryota</taxon>
        <taxon>Viridiplantae</taxon>
        <taxon>Streptophyta</taxon>
        <taxon>Embryophyta</taxon>
        <taxon>Tracheophyta</taxon>
        <taxon>Spermatophyta</taxon>
        <taxon>Magnoliopsida</taxon>
        <taxon>eudicotyledons</taxon>
        <taxon>Gunneridae</taxon>
        <taxon>Pentapetalae</taxon>
        <taxon>rosids</taxon>
        <taxon>fabids</taxon>
        <taxon>Fabales</taxon>
        <taxon>Fabaceae</taxon>
        <taxon>Papilionoideae</taxon>
        <taxon>50 kb inversion clade</taxon>
        <taxon>NPAAA clade</taxon>
        <taxon>Hologalegina</taxon>
        <taxon>IRL clade</taxon>
        <taxon>Trifolieae</taxon>
        <taxon>Trifolium</taxon>
    </lineage>
</organism>
<feature type="region of interest" description="Disordered" evidence="1">
    <location>
        <begin position="30"/>
        <end position="68"/>
    </location>
</feature>
<feature type="compositionally biased region" description="Polar residues" evidence="1">
    <location>
        <begin position="43"/>
        <end position="53"/>
    </location>
</feature>
<feature type="non-terminal residue" evidence="2">
    <location>
        <position position="68"/>
    </location>
</feature>
<dbReference type="Proteomes" id="UP000265520">
    <property type="component" value="Unassembled WGS sequence"/>
</dbReference>
<evidence type="ECO:0000256" key="1">
    <source>
        <dbReference type="SAM" id="MobiDB-lite"/>
    </source>
</evidence>
<keyword evidence="3" id="KW-1185">Reference proteome</keyword>
<dbReference type="EMBL" id="LXQA010376030">
    <property type="protein sequence ID" value="MCI47712.1"/>
    <property type="molecule type" value="Genomic_DNA"/>
</dbReference>
<reference evidence="2 3" key="1">
    <citation type="journal article" date="2018" name="Front. Plant Sci.">
        <title>Red Clover (Trifolium pratense) and Zigzag Clover (T. medium) - A Picture of Genomic Similarities and Differences.</title>
        <authorList>
            <person name="Dluhosova J."/>
            <person name="Istvanek J."/>
            <person name="Nedelnik J."/>
            <person name="Repkova J."/>
        </authorList>
    </citation>
    <scope>NUCLEOTIDE SEQUENCE [LARGE SCALE GENOMIC DNA]</scope>
    <source>
        <strain evidence="3">cv. 10/8</strain>
        <tissue evidence="2">Leaf</tissue>
    </source>
</reference>
<evidence type="ECO:0000313" key="3">
    <source>
        <dbReference type="Proteomes" id="UP000265520"/>
    </source>
</evidence>
<evidence type="ECO:0000313" key="2">
    <source>
        <dbReference type="EMBL" id="MCI47712.1"/>
    </source>
</evidence>
<accession>A0A392SGX3</accession>
<comment type="caution">
    <text evidence="2">The sequence shown here is derived from an EMBL/GenBank/DDBJ whole genome shotgun (WGS) entry which is preliminary data.</text>
</comment>
<sequence length="68" mass="7728">MTRTNSDKLDELTALVTQFKESFDSKMDAVNQRVESLERRSPESGNSHINTDANHTRDHYTTAKLAFA</sequence>
<name>A0A392SGX3_9FABA</name>
<proteinExistence type="predicted"/>